<keyword evidence="2" id="KW-1185">Reference proteome</keyword>
<dbReference type="InterPro" id="IPR036280">
    <property type="entry name" value="Multihaem_cyt_sf"/>
</dbReference>
<dbReference type="SUPFAM" id="SSF48695">
    <property type="entry name" value="Multiheme cytochromes"/>
    <property type="match status" value="1"/>
</dbReference>
<dbReference type="RefSeq" id="WP_142942666.1">
    <property type="nucleotide sequence ID" value="NZ_VIKR01000003.1"/>
</dbReference>
<reference evidence="1 2" key="1">
    <citation type="submission" date="2019-06" db="EMBL/GenBank/DDBJ databases">
        <title>Draft genome of Aliikangiella marina GYP-15.</title>
        <authorList>
            <person name="Wang G."/>
        </authorList>
    </citation>
    <scope>NUCLEOTIDE SEQUENCE [LARGE SCALE GENOMIC DNA]</scope>
    <source>
        <strain evidence="1 2">GYP-15</strain>
    </source>
</reference>
<evidence type="ECO:0000313" key="2">
    <source>
        <dbReference type="Proteomes" id="UP000317839"/>
    </source>
</evidence>
<dbReference type="OrthoDB" id="5558004at2"/>
<protein>
    <submittedName>
        <fullName evidence="1">Uncharacterized protein</fullName>
    </submittedName>
</protein>
<accession>A0A545T9S2</accession>
<proteinExistence type="predicted"/>
<sequence>MGKKVINLIAINAVTYLILSITNISANPQENMVSVYAKACFKKLEIKPRDLPKYLDCKDGDRIDSFENGIKTSKSSCDKNKPGDCVYPQSCDMKDWLHGKCYGNTYLTVNDKVGANEDVTMALMCRHVEENTNHSKRFDDIAMILHNRKNGETCWFQTLPGNGKAINGSKVPRPTNLGSLRFWLSPKDTKDINCIECHDSGPFIVSPWLAQAKSAEKLKDTKAIGKKVSKYLNSTAPFDDWPSPQFITVGASHLSKKKDSCTNCHNIGTIAKKEWPSYRAEFRGTCSMFIDRSHSEDNRIFDVAKNRFEHFMPPVSFSKAFDGKYSESEWHTNVGEHVEALKRCCNKFTRNKNYQDPTGECRLE</sequence>
<dbReference type="Proteomes" id="UP000317839">
    <property type="component" value="Unassembled WGS sequence"/>
</dbReference>
<name>A0A545T9S2_9GAMM</name>
<evidence type="ECO:0000313" key="1">
    <source>
        <dbReference type="EMBL" id="TQV73959.1"/>
    </source>
</evidence>
<dbReference type="EMBL" id="VIKR01000003">
    <property type="protein sequence ID" value="TQV73959.1"/>
    <property type="molecule type" value="Genomic_DNA"/>
</dbReference>
<organism evidence="1 2">
    <name type="scientific">Aliikangiella marina</name>
    <dbReference type="NCBI Taxonomy" id="1712262"/>
    <lineage>
        <taxon>Bacteria</taxon>
        <taxon>Pseudomonadati</taxon>
        <taxon>Pseudomonadota</taxon>
        <taxon>Gammaproteobacteria</taxon>
        <taxon>Oceanospirillales</taxon>
        <taxon>Pleioneaceae</taxon>
        <taxon>Aliikangiella</taxon>
    </lineage>
</organism>
<comment type="caution">
    <text evidence="1">The sequence shown here is derived from an EMBL/GenBank/DDBJ whole genome shotgun (WGS) entry which is preliminary data.</text>
</comment>
<gene>
    <name evidence="1" type="ORF">FLL45_13940</name>
</gene>
<dbReference type="AlphaFoldDB" id="A0A545T9S2"/>